<evidence type="ECO:0000256" key="2">
    <source>
        <dbReference type="SAM" id="SignalP"/>
    </source>
</evidence>
<evidence type="ECO:0000256" key="1">
    <source>
        <dbReference type="SAM" id="MobiDB-lite"/>
    </source>
</evidence>
<gene>
    <name evidence="3" type="ORF">BK664_08980</name>
</gene>
<feature type="compositionally biased region" description="Polar residues" evidence="1">
    <location>
        <begin position="36"/>
        <end position="58"/>
    </location>
</feature>
<name>A0A423JQN9_9PSED</name>
<dbReference type="RefSeq" id="WP_123365470.1">
    <property type="nucleotide sequence ID" value="NZ_MOBO01000007.1"/>
</dbReference>
<feature type="region of interest" description="Disordered" evidence="1">
    <location>
        <begin position="26"/>
        <end position="113"/>
    </location>
</feature>
<feature type="compositionally biased region" description="Low complexity" evidence="1">
    <location>
        <begin position="26"/>
        <end position="35"/>
    </location>
</feature>
<comment type="caution">
    <text evidence="3">The sequence shown here is derived from an EMBL/GenBank/DDBJ whole genome shotgun (WGS) entry which is preliminary data.</text>
</comment>
<accession>A0A423JQN9</accession>
<keyword evidence="2" id="KW-0732">Signal</keyword>
<proteinExistence type="predicted"/>
<dbReference type="AlphaFoldDB" id="A0A423JQN9"/>
<feature type="compositionally biased region" description="Gly residues" evidence="1">
    <location>
        <begin position="64"/>
        <end position="105"/>
    </location>
</feature>
<feature type="chain" id="PRO_5019060791" evidence="2">
    <location>
        <begin position="25"/>
        <end position="113"/>
    </location>
</feature>
<dbReference type="Proteomes" id="UP000286351">
    <property type="component" value="Unassembled WGS sequence"/>
</dbReference>
<organism evidence="3 4">
    <name type="scientific">Pseudomonas brassicacearum</name>
    <dbReference type="NCBI Taxonomy" id="930166"/>
    <lineage>
        <taxon>Bacteria</taxon>
        <taxon>Pseudomonadati</taxon>
        <taxon>Pseudomonadota</taxon>
        <taxon>Gammaproteobacteria</taxon>
        <taxon>Pseudomonadales</taxon>
        <taxon>Pseudomonadaceae</taxon>
        <taxon>Pseudomonas</taxon>
    </lineage>
</organism>
<protein>
    <submittedName>
        <fullName evidence="3">Uncharacterized protein</fullName>
    </submittedName>
</protein>
<evidence type="ECO:0000313" key="3">
    <source>
        <dbReference type="EMBL" id="RON39992.1"/>
    </source>
</evidence>
<dbReference type="EMBL" id="MOBO01000007">
    <property type="protein sequence ID" value="RON39992.1"/>
    <property type="molecule type" value="Genomic_DNA"/>
</dbReference>
<reference evidence="3 4" key="1">
    <citation type="submission" date="2016-10" db="EMBL/GenBank/DDBJ databases">
        <title>Comparative genome analysis of multiple Pseudomonas spp. focuses on biocontrol and plant growth promoting traits.</title>
        <authorList>
            <person name="Tao X.-Y."/>
            <person name="Taylor C.G."/>
        </authorList>
    </citation>
    <scope>NUCLEOTIDE SEQUENCE [LARGE SCALE GENOMIC DNA]</scope>
    <source>
        <strain evidence="3 4">38D4</strain>
    </source>
</reference>
<feature type="signal peptide" evidence="2">
    <location>
        <begin position="1"/>
        <end position="24"/>
    </location>
</feature>
<evidence type="ECO:0000313" key="4">
    <source>
        <dbReference type="Proteomes" id="UP000286351"/>
    </source>
</evidence>
<sequence length="113" mass="10195">MMTIKMTSLLLAGVLSALSVGIFAASGDGADATGTRSGFSIDGSTMAPNNNPGQPSSDHNADGGNSGSGSSGGGNGGNAGNSGSGAGGGTGAAGGGTGGAGGGTGTWTRKSSR</sequence>